<evidence type="ECO:0000313" key="2">
    <source>
        <dbReference type="Proteomes" id="UP000248168"/>
    </source>
</evidence>
<name>A0A330L1E0_9BACT</name>
<gene>
    <name evidence="1" type="ORF">NITLEN_10641</name>
</gene>
<keyword evidence="2" id="KW-1185">Reference proteome</keyword>
<dbReference type="RefSeq" id="WP_121988069.1">
    <property type="nucleotide sequence ID" value="NZ_OUNR01000001.1"/>
</dbReference>
<dbReference type="EMBL" id="OUNR01000001">
    <property type="protein sequence ID" value="SPP63555.1"/>
    <property type="molecule type" value="Genomic_DNA"/>
</dbReference>
<accession>A0A330L1E0</accession>
<organism evidence="1 2">
    <name type="scientific">Nitrospira lenta</name>
    <dbReference type="NCBI Taxonomy" id="1436998"/>
    <lineage>
        <taxon>Bacteria</taxon>
        <taxon>Pseudomonadati</taxon>
        <taxon>Nitrospirota</taxon>
        <taxon>Nitrospiria</taxon>
        <taxon>Nitrospirales</taxon>
        <taxon>Nitrospiraceae</taxon>
        <taxon>Nitrospira</taxon>
    </lineage>
</organism>
<dbReference type="InParanoid" id="A0A330L1E0"/>
<dbReference type="OrthoDB" id="9797286at2"/>
<dbReference type="Proteomes" id="UP000248168">
    <property type="component" value="Unassembled WGS sequence"/>
</dbReference>
<dbReference type="AlphaFoldDB" id="A0A330L1E0"/>
<sequence>MSNPLLQAYLEVEMAMERFTLVLHDHVDHLRATEPTGSDKLHRMANGTKAMRDSASIYLSYAKYVAHGMPASEELIEDDLQG</sequence>
<evidence type="ECO:0000313" key="1">
    <source>
        <dbReference type="EMBL" id="SPP63555.1"/>
    </source>
</evidence>
<protein>
    <submittedName>
        <fullName evidence="1">Uncharacterized protein</fullName>
    </submittedName>
</protein>
<proteinExistence type="predicted"/>
<reference evidence="2" key="1">
    <citation type="submission" date="2018-04" db="EMBL/GenBank/DDBJ databases">
        <authorList>
            <person name="Lucker S."/>
            <person name="Sakoula D."/>
        </authorList>
    </citation>
    <scope>NUCLEOTIDE SEQUENCE [LARGE SCALE GENOMIC DNA]</scope>
</reference>